<keyword evidence="2" id="KW-1185">Reference proteome</keyword>
<dbReference type="STRING" id="537013.CLOSTMETH_03751"/>
<organism evidence="1 2">
    <name type="scientific">[Clostridium] methylpentosum DSM 5476</name>
    <dbReference type="NCBI Taxonomy" id="537013"/>
    <lineage>
        <taxon>Bacteria</taxon>
        <taxon>Bacillati</taxon>
        <taxon>Bacillota</taxon>
        <taxon>Clostridia</taxon>
        <taxon>Eubacteriales</taxon>
        <taxon>Oscillospiraceae</taxon>
        <taxon>Oscillospiraceae incertae sedis</taxon>
    </lineage>
</organism>
<comment type="caution">
    <text evidence="1">The sequence shown here is derived from an EMBL/GenBank/DDBJ whole genome shotgun (WGS) entry which is preliminary data.</text>
</comment>
<reference evidence="1 2" key="2">
    <citation type="submission" date="2009-02" db="EMBL/GenBank/DDBJ databases">
        <title>Draft genome sequence of Clostridium methylpentosum (DSM 5476).</title>
        <authorList>
            <person name="Sudarsanam P."/>
            <person name="Ley R."/>
            <person name="Guruge J."/>
            <person name="Turnbaugh P.J."/>
            <person name="Mahowald M."/>
            <person name="Liep D."/>
            <person name="Gordon J."/>
        </authorList>
    </citation>
    <scope>NUCLEOTIDE SEQUENCE [LARGE SCALE GENOMIC DNA]</scope>
    <source>
        <strain evidence="1 2">DSM 5476</strain>
    </source>
</reference>
<name>C0EIQ6_9FIRM</name>
<evidence type="ECO:0000313" key="1">
    <source>
        <dbReference type="EMBL" id="EEG28643.1"/>
    </source>
</evidence>
<dbReference type="Proteomes" id="UP000003340">
    <property type="component" value="Unassembled WGS sequence"/>
</dbReference>
<sequence length="88" mass="10021">MLAGQNVQSIVQKISPLCSCRTRILSMRKAGGVERPLSQSRGGTSVGLTSLCTTALRQDCNWRMRREYAVPKTLSRDLYSFWNQRDRK</sequence>
<protein>
    <submittedName>
        <fullName evidence="1">Uncharacterized protein</fullName>
    </submittedName>
</protein>
<dbReference type="AlphaFoldDB" id="C0EIQ6"/>
<dbReference type="HOGENOM" id="CLU_2463650_0_0_9"/>
<proteinExistence type="predicted"/>
<gene>
    <name evidence="1" type="ORF">CLOSTMETH_03751</name>
</gene>
<dbReference type="EMBL" id="ACEC01000129">
    <property type="protein sequence ID" value="EEG28643.1"/>
    <property type="molecule type" value="Genomic_DNA"/>
</dbReference>
<reference evidence="1 2" key="1">
    <citation type="submission" date="2009-01" db="EMBL/GenBank/DDBJ databases">
        <authorList>
            <person name="Fulton L."/>
            <person name="Clifton S."/>
            <person name="Fulton B."/>
            <person name="Xu J."/>
            <person name="Minx P."/>
            <person name="Pepin K.H."/>
            <person name="Johnson M."/>
            <person name="Bhonagiri V."/>
            <person name="Nash W.E."/>
            <person name="Mardis E.R."/>
            <person name="Wilson R.K."/>
        </authorList>
    </citation>
    <scope>NUCLEOTIDE SEQUENCE [LARGE SCALE GENOMIC DNA]</scope>
    <source>
        <strain evidence="1 2">DSM 5476</strain>
    </source>
</reference>
<evidence type="ECO:0000313" key="2">
    <source>
        <dbReference type="Proteomes" id="UP000003340"/>
    </source>
</evidence>
<accession>C0EIQ6</accession>